<evidence type="ECO:0000256" key="3">
    <source>
        <dbReference type="ARBA" id="ARBA00022679"/>
    </source>
</evidence>
<dbReference type="InterPro" id="IPR029063">
    <property type="entry name" value="SAM-dependent_MTases_sf"/>
</dbReference>
<organism evidence="8 9">
    <name type="scientific">Reichenbachiella agarivorans</name>
    <dbReference type="NCBI Taxonomy" id="2979464"/>
    <lineage>
        <taxon>Bacteria</taxon>
        <taxon>Pseudomonadati</taxon>
        <taxon>Bacteroidota</taxon>
        <taxon>Cytophagia</taxon>
        <taxon>Cytophagales</taxon>
        <taxon>Reichenbachiellaceae</taxon>
        <taxon>Reichenbachiella</taxon>
    </lineage>
</organism>
<keyword evidence="9" id="KW-1185">Reference proteome</keyword>
<evidence type="ECO:0000313" key="9">
    <source>
        <dbReference type="Proteomes" id="UP001065174"/>
    </source>
</evidence>
<name>A0ABY6CVP7_9BACT</name>
<dbReference type="EC" id="2.1.1.223" evidence="6"/>
<evidence type="ECO:0000256" key="5">
    <source>
        <dbReference type="ARBA" id="ARBA00022694"/>
    </source>
</evidence>
<comment type="function">
    <text evidence="6">Specifically methylates the adenine in position 37 of tRNA(1)(Val) (anticodon cmo5UAC).</text>
</comment>
<dbReference type="RefSeq" id="WP_262311430.1">
    <property type="nucleotide sequence ID" value="NZ_CP106679.1"/>
</dbReference>
<dbReference type="PANTHER" id="PTHR47739">
    <property type="entry name" value="TRNA1(VAL) (ADENINE(37)-N6)-METHYLTRANSFERASE"/>
    <property type="match status" value="1"/>
</dbReference>
<dbReference type="PROSITE" id="PS00092">
    <property type="entry name" value="N6_MTASE"/>
    <property type="match status" value="1"/>
</dbReference>
<dbReference type="GO" id="GO:0008168">
    <property type="term" value="F:methyltransferase activity"/>
    <property type="evidence" value="ECO:0007669"/>
    <property type="project" value="UniProtKB-KW"/>
</dbReference>
<dbReference type="Proteomes" id="UP001065174">
    <property type="component" value="Chromosome"/>
</dbReference>
<dbReference type="EMBL" id="CP106679">
    <property type="protein sequence ID" value="UXP34004.1"/>
    <property type="molecule type" value="Genomic_DNA"/>
</dbReference>
<comment type="catalytic activity">
    <reaction evidence="6">
        <text>adenosine(37) in tRNA1(Val) + S-adenosyl-L-methionine = N(6)-methyladenosine(37) in tRNA1(Val) + S-adenosyl-L-homocysteine + H(+)</text>
        <dbReference type="Rhea" id="RHEA:43160"/>
        <dbReference type="Rhea" id="RHEA-COMP:10369"/>
        <dbReference type="Rhea" id="RHEA-COMP:10370"/>
        <dbReference type="ChEBI" id="CHEBI:15378"/>
        <dbReference type="ChEBI" id="CHEBI:57856"/>
        <dbReference type="ChEBI" id="CHEBI:59789"/>
        <dbReference type="ChEBI" id="CHEBI:74411"/>
        <dbReference type="ChEBI" id="CHEBI:74449"/>
        <dbReference type="EC" id="2.1.1.223"/>
    </reaction>
</comment>
<sequence>MANSYFHFKQFTVYQERCAMKVSTEACVLGAWIPKSTAKRILDIGAGTGLISLMLAQRTDAQIDAVEIDPDAATQATDNFANSPWRDRLHLIPINIFEWDTKARYDLIVSNPPFFTSSLKSPEAKHNLAKHDTGSFSKQRFAQCLSRLLADGGVAYVLYPETEAEEFSNSCQQIGLHTAESLIVKNQANKQAVFRVILKIAHQPILKESQTLNIRDGEAYTPEFMELLKNYYLKL</sequence>
<feature type="domain" description="Methyltransferase small" evidence="7">
    <location>
        <begin position="29"/>
        <end position="130"/>
    </location>
</feature>
<dbReference type="CDD" id="cd02440">
    <property type="entry name" value="AdoMet_MTases"/>
    <property type="match status" value="1"/>
</dbReference>
<evidence type="ECO:0000259" key="7">
    <source>
        <dbReference type="Pfam" id="PF05175"/>
    </source>
</evidence>
<dbReference type="Pfam" id="PF05175">
    <property type="entry name" value="MTS"/>
    <property type="match status" value="1"/>
</dbReference>
<dbReference type="InterPro" id="IPR020596">
    <property type="entry name" value="rRNA_Ade_Mease_Trfase_CS"/>
</dbReference>
<comment type="subcellular location">
    <subcellularLocation>
        <location evidence="6">Cytoplasm</location>
    </subcellularLocation>
</comment>
<dbReference type="PROSITE" id="PS01131">
    <property type="entry name" value="RRNA_A_DIMETH"/>
    <property type="match status" value="1"/>
</dbReference>
<keyword evidence="1 6" id="KW-0963">Cytoplasm</keyword>
<keyword evidence="5 6" id="KW-0819">tRNA processing</keyword>
<dbReference type="InterPro" id="IPR022882">
    <property type="entry name" value="tRNA_adenine-N6_MeTrfase"/>
</dbReference>
<comment type="similarity">
    <text evidence="6">Belongs to the methyltransferase superfamily. tRNA (adenine-N(6)-)-methyltransferase family.</text>
</comment>
<dbReference type="HAMAP" id="MF_01872">
    <property type="entry name" value="tRNA_methyltr_YfiC"/>
    <property type="match status" value="1"/>
</dbReference>
<dbReference type="InterPro" id="IPR050210">
    <property type="entry name" value="tRNA_Adenine-N(6)_MTase"/>
</dbReference>
<dbReference type="SUPFAM" id="SSF53335">
    <property type="entry name" value="S-adenosyl-L-methionine-dependent methyltransferases"/>
    <property type="match status" value="1"/>
</dbReference>
<accession>A0ABY6CVP7</accession>
<proteinExistence type="inferred from homology"/>
<gene>
    <name evidence="8" type="ORF">N6H18_08605</name>
</gene>
<dbReference type="InterPro" id="IPR007848">
    <property type="entry name" value="Small_mtfrase_dom"/>
</dbReference>
<evidence type="ECO:0000256" key="1">
    <source>
        <dbReference type="ARBA" id="ARBA00022490"/>
    </source>
</evidence>
<evidence type="ECO:0000256" key="2">
    <source>
        <dbReference type="ARBA" id="ARBA00022603"/>
    </source>
</evidence>
<evidence type="ECO:0000256" key="6">
    <source>
        <dbReference type="HAMAP-Rule" id="MF_01872"/>
    </source>
</evidence>
<dbReference type="Gene3D" id="3.40.50.150">
    <property type="entry name" value="Vaccinia Virus protein VP39"/>
    <property type="match status" value="1"/>
</dbReference>
<reference evidence="8" key="1">
    <citation type="submission" date="2022-09" db="EMBL/GenBank/DDBJ databases">
        <title>Comparative genomics and taxonomic characterization of three novel marine species of genus Reichenbachiella exhibiting antioxidant and polysaccharide degradation activities.</title>
        <authorList>
            <person name="Muhammad N."/>
            <person name="Lee Y.-J."/>
            <person name="Ko J."/>
            <person name="Kim S.-G."/>
        </authorList>
    </citation>
    <scope>NUCLEOTIDE SEQUENCE</scope>
    <source>
        <strain evidence="8">BKB1-1</strain>
    </source>
</reference>
<evidence type="ECO:0000313" key="8">
    <source>
        <dbReference type="EMBL" id="UXP34004.1"/>
    </source>
</evidence>
<evidence type="ECO:0000256" key="4">
    <source>
        <dbReference type="ARBA" id="ARBA00022691"/>
    </source>
</evidence>
<keyword evidence="4 6" id="KW-0949">S-adenosyl-L-methionine</keyword>
<dbReference type="GO" id="GO:0032259">
    <property type="term" value="P:methylation"/>
    <property type="evidence" value="ECO:0007669"/>
    <property type="project" value="UniProtKB-KW"/>
</dbReference>
<keyword evidence="3 6" id="KW-0808">Transferase</keyword>
<dbReference type="InterPro" id="IPR002052">
    <property type="entry name" value="DNA_methylase_N6_adenine_CS"/>
</dbReference>
<keyword evidence="2 6" id="KW-0489">Methyltransferase</keyword>
<dbReference type="PANTHER" id="PTHR47739:SF1">
    <property type="entry name" value="TRNA1(VAL) (ADENINE(37)-N6)-METHYLTRANSFERASE"/>
    <property type="match status" value="1"/>
</dbReference>
<protein>
    <recommendedName>
        <fullName evidence="6">tRNA1(Val) (adenine(37)-N6)-methyltransferase</fullName>
        <ecNumber evidence="6">2.1.1.223</ecNumber>
    </recommendedName>
    <alternativeName>
        <fullName evidence="6">tRNA m6A37 methyltransferase</fullName>
    </alternativeName>
</protein>